<dbReference type="OrthoDB" id="9788853at2"/>
<feature type="chain" id="PRO_5020848886" evidence="1">
    <location>
        <begin position="21"/>
        <end position="199"/>
    </location>
</feature>
<dbReference type="InterPro" id="IPR024952">
    <property type="entry name" value="LPP20-like_dom"/>
</dbReference>
<dbReference type="EMBL" id="CP032096">
    <property type="protein sequence ID" value="QBZ82517.1"/>
    <property type="molecule type" value="Genomic_DNA"/>
</dbReference>
<protein>
    <submittedName>
        <fullName evidence="3">Lipoprotein</fullName>
    </submittedName>
</protein>
<accession>A0A4P7NXQ7</accession>
<dbReference type="Proteomes" id="UP000296201">
    <property type="component" value="Chromosome"/>
</dbReference>
<dbReference type="PROSITE" id="PS51257">
    <property type="entry name" value="PROKAR_LIPOPROTEIN"/>
    <property type="match status" value="1"/>
</dbReference>
<feature type="domain" description="Lipoprotein LPP20-like" evidence="2">
    <location>
        <begin position="47"/>
        <end position="154"/>
    </location>
</feature>
<evidence type="ECO:0000313" key="3">
    <source>
        <dbReference type="EMBL" id="QBZ82517.1"/>
    </source>
</evidence>
<keyword evidence="3" id="KW-0449">Lipoprotein</keyword>
<organism evidence="3 4">
    <name type="scientific">Hydrogenovibrio crunogenus</name>
    <dbReference type="NCBI Taxonomy" id="39765"/>
    <lineage>
        <taxon>Bacteria</taxon>
        <taxon>Pseudomonadati</taxon>
        <taxon>Pseudomonadota</taxon>
        <taxon>Gammaproteobacteria</taxon>
        <taxon>Thiotrichales</taxon>
        <taxon>Piscirickettsiaceae</taxon>
        <taxon>Hydrogenovibrio</taxon>
    </lineage>
</organism>
<evidence type="ECO:0000313" key="4">
    <source>
        <dbReference type="Proteomes" id="UP000296201"/>
    </source>
</evidence>
<name>A0A4P7NXQ7_9GAMM</name>
<dbReference type="AlphaFoldDB" id="A0A4P7NXQ7"/>
<keyword evidence="4" id="KW-1185">Reference proteome</keyword>
<gene>
    <name evidence="3" type="ORF">GHNINEIG_00547</name>
</gene>
<evidence type="ECO:0000259" key="2">
    <source>
        <dbReference type="Pfam" id="PF02169"/>
    </source>
</evidence>
<reference evidence="3 4" key="1">
    <citation type="submission" date="2018-08" db="EMBL/GenBank/DDBJ databases">
        <title>Horizontal acquisition of hydrogen conversion ability and other habitat adaptations in Hydrogenovibrio crunogenus strains.</title>
        <authorList>
            <person name="Gonnella G."/>
            <person name="Adam N."/>
            <person name="Perner M."/>
        </authorList>
    </citation>
    <scope>NUCLEOTIDE SEQUENCE [LARGE SCALE GENOMIC DNA]</scope>
    <source>
        <strain evidence="3 4">SP-41</strain>
    </source>
</reference>
<evidence type="ECO:0000256" key="1">
    <source>
        <dbReference type="SAM" id="SignalP"/>
    </source>
</evidence>
<proteinExistence type="predicted"/>
<sequence precursor="true">MKNRSLIALLVSAGVLSACSSTEVKEEKTPNYSGVSCVFPNSKEAAPGWVCDEPVPGLVLSAVGIAEPSQAGISYMKDMAAADGRGRLAEQMQVQVQKMVKQYLGTTGKGDWETVDAAASTTLKTITNEALVGSKVHGMRFGPNGKLYALVGIDEAAKSNIVKTAVSTSMRNNEALWQQFKSKQSFDEMSEAIAKQPIQ</sequence>
<dbReference type="Pfam" id="PF02169">
    <property type="entry name" value="LPP20"/>
    <property type="match status" value="1"/>
</dbReference>
<dbReference type="RefSeq" id="WP_135795222.1">
    <property type="nucleotide sequence ID" value="NZ_CP032096.1"/>
</dbReference>
<feature type="signal peptide" evidence="1">
    <location>
        <begin position="1"/>
        <end position="20"/>
    </location>
</feature>
<keyword evidence="1" id="KW-0732">Signal</keyword>